<evidence type="ECO:0000256" key="1">
    <source>
        <dbReference type="SAM" id="MobiDB-lite"/>
    </source>
</evidence>
<gene>
    <name evidence="2" type="ORF">H3H51_04300</name>
</gene>
<dbReference type="InterPro" id="IPR021333">
    <property type="entry name" value="DUF2946"/>
</dbReference>
<organism evidence="2 3">
    <name type="scientific">Aquipseudomonas ullengensis</name>
    <dbReference type="NCBI Taxonomy" id="2759166"/>
    <lineage>
        <taxon>Bacteria</taxon>
        <taxon>Pseudomonadati</taxon>
        <taxon>Pseudomonadota</taxon>
        <taxon>Gammaproteobacteria</taxon>
        <taxon>Pseudomonadales</taxon>
        <taxon>Pseudomonadaceae</taxon>
        <taxon>Aquipseudomonas</taxon>
    </lineage>
</organism>
<dbReference type="EMBL" id="JACJUD010000001">
    <property type="protein sequence ID" value="MBB2494230.1"/>
    <property type="molecule type" value="Genomic_DNA"/>
</dbReference>
<evidence type="ECO:0000313" key="3">
    <source>
        <dbReference type="Proteomes" id="UP000542720"/>
    </source>
</evidence>
<reference evidence="2 3" key="1">
    <citation type="submission" date="2020-08" db="EMBL/GenBank/DDBJ databases">
        <authorList>
            <person name="Kim C.M."/>
        </authorList>
    </citation>
    <scope>NUCLEOTIDE SEQUENCE [LARGE SCALE GENOMIC DNA]</scope>
    <source>
        <strain evidence="2 3">UL070</strain>
    </source>
</reference>
<protein>
    <submittedName>
        <fullName evidence="2">DUF2946 domain-containing protein</fullName>
    </submittedName>
</protein>
<dbReference type="AlphaFoldDB" id="A0A7W4LJB5"/>
<feature type="region of interest" description="Disordered" evidence="1">
    <location>
        <begin position="103"/>
        <end position="126"/>
    </location>
</feature>
<evidence type="ECO:0000313" key="2">
    <source>
        <dbReference type="EMBL" id="MBB2494230.1"/>
    </source>
</evidence>
<dbReference type="Pfam" id="PF11162">
    <property type="entry name" value="DUF2946"/>
    <property type="match status" value="1"/>
</dbReference>
<keyword evidence="3" id="KW-1185">Reference proteome</keyword>
<accession>A0A7W4LJB5</accession>
<proteinExistence type="predicted"/>
<dbReference type="RefSeq" id="WP_183087770.1">
    <property type="nucleotide sequence ID" value="NZ_JACJUD010000001.1"/>
</dbReference>
<sequence>MTHRRHSQFGARLGLLAMWLLLVMPLLSHTTQVDQAGLPTWLSELSCSSEQDAQSHQVPLQHDLPWAKCGYCTLLLGSPALSSAAVASTTLLPLAGAPKRALASRTPQLASPFPAAHPRAPPLSLS</sequence>
<dbReference type="Proteomes" id="UP000542720">
    <property type="component" value="Unassembled WGS sequence"/>
</dbReference>
<comment type="caution">
    <text evidence="2">The sequence shown here is derived from an EMBL/GenBank/DDBJ whole genome shotgun (WGS) entry which is preliminary data.</text>
</comment>
<name>A0A7W4LJB5_9GAMM</name>